<dbReference type="AlphaFoldDB" id="A0A976NZF2"/>
<sequence>MVRKPTVFSQACVSSILTNDDWTERIDLHCKTMATHIFLIRTNNGNTWSKDDVRQRKYPSRYGQIAHPISVEKILTKLGQMNAPPRLGDGITAVSNYLFNMVEAAGHINAGDWLGQHTLARFLGDGGWLHRDPATHVPFG</sequence>
<gene>
    <name evidence="1" type="ORF">CCR75_004739</name>
</gene>
<name>A0A976NZF2_BRELC</name>
<proteinExistence type="predicted"/>
<protein>
    <submittedName>
        <fullName evidence="1">Uncharacterized protein</fullName>
    </submittedName>
</protein>
<dbReference type="EMBL" id="SHOA02000001">
    <property type="protein sequence ID" value="TDH73616.1"/>
    <property type="molecule type" value="Genomic_DNA"/>
</dbReference>
<dbReference type="KEGG" id="blac:94348496"/>
<comment type="caution">
    <text evidence="1">The sequence shown here is derived from an EMBL/GenBank/DDBJ whole genome shotgun (WGS) entry which is preliminary data.</text>
</comment>
<reference evidence="1 2" key="1">
    <citation type="journal article" date="2021" name="Genome Biol.">
        <title>AFLAP: assembly-free linkage analysis pipeline using k-mers from genome sequencing data.</title>
        <authorList>
            <person name="Fletcher K."/>
            <person name="Zhang L."/>
            <person name="Gil J."/>
            <person name="Han R."/>
            <person name="Cavanaugh K."/>
            <person name="Michelmore R."/>
        </authorList>
    </citation>
    <scope>NUCLEOTIDE SEQUENCE [LARGE SCALE GENOMIC DNA]</scope>
    <source>
        <strain evidence="1 2">SF5</strain>
    </source>
</reference>
<dbReference type="RefSeq" id="XP_067823114.1">
    <property type="nucleotide sequence ID" value="XM_067962825.1"/>
</dbReference>
<dbReference type="GeneID" id="94348496"/>
<keyword evidence="2" id="KW-1185">Reference proteome</keyword>
<accession>A0A976NZF2</accession>
<evidence type="ECO:0000313" key="1">
    <source>
        <dbReference type="EMBL" id="TDH73616.1"/>
    </source>
</evidence>
<evidence type="ECO:0000313" key="2">
    <source>
        <dbReference type="Proteomes" id="UP000294530"/>
    </source>
</evidence>
<organism evidence="1 2">
    <name type="scientific">Bremia lactucae</name>
    <name type="common">Lettuce downy mildew</name>
    <dbReference type="NCBI Taxonomy" id="4779"/>
    <lineage>
        <taxon>Eukaryota</taxon>
        <taxon>Sar</taxon>
        <taxon>Stramenopiles</taxon>
        <taxon>Oomycota</taxon>
        <taxon>Peronosporomycetes</taxon>
        <taxon>Peronosporales</taxon>
        <taxon>Peronosporaceae</taxon>
        <taxon>Bremia</taxon>
    </lineage>
</organism>
<dbReference type="Proteomes" id="UP000294530">
    <property type="component" value="Unassembled WGS sequence"/>
</dbReference>